<protein>
    <submittedName>
        <fullName evidence="4">RNA-binding protein (Consists of S1 domain and a Zn-ribbon domain)</fullName>
    </submittedName>
</protein>
<dbReference type="GO" id="GO:0000178">
    <property type="term" value="C:exosome (RNase complex)"/>
    <property type="evidence" value="ECO:0007669"/>
    <property type="project" value="UniProtKB-KW"/>
</dbReference>
<sequence>MDIVMPGDRLSTEEEFLPSRNTYSENGQIYSLVVGRAKVNEGKMEVEPCGASIEKFHRHMYVVGEVVGELKSILFVKLDDIKIKDKTYIPSGKDGKILLPRDRPPNPRFRRDSRPQPHHEAEQKPCGLGDIILAKIAFVDEDTYALEVREEEGGVVYSRCPVCGGVMTLGQRHGELLCQNCKHREMKKVSPMYGNFAAIEKFIVDRIDSE</sequence>
<evidence type="ECO:0000259" key="3">
    <source>
        <dbReference type="Pfam" id="PF14382"/>
    </source>
</evidence>
<name>C7DHU8_MICA2</name>
<proteinExistence type="predicted"/>
<dbReference type="InterPro" id="IPR025721">
    <property type="entry name" value="Exosome_cplx_N_dom"/>
</dbReference>
<dbReference type="SUPFAM" id="SSF50249">
    <property type="entry name" value="Nucleic acid-binding proteins"/>
    <property type="match status" value="1"/>
</dbReference>
<feature type="domain" description="Exosome complex component N-terminal" evidence="3">
    <location>
        <begin position="3"/>
        <end position="39"/>
    </location>
</feature>
<gene>
    <name evidence="4" type="ORF">UNLARM2_0639</name>
</gene>
<evidence type="ECO:0000256" key="1">
    <source>
        <dbReference type="ARBA" id="ARBA00022835"/>
    </source>
</evidence>
<keyword evidence="1" id="KW-0271">Exosome</keyword>
<dbReference type="SUPFAM" id="SSF110324">
    <property type="entry name" value="Ribosomal L27 protein-like"/>
    <property type="match status" value="1"/>
</dbReference>
<evidence type="ECO:0000313" key="4">
    <source>
        <dbReference type="EMBL" id="EET90200.1"/>
    </source>
</evidence>
<dbReference type="Gene3D" id="2.40.50.100">
    <property type="match status" value="1"/>
</dbReference>
<evidence type="ECO:0000256" key="2">
    <source>
        <dbReference type="SAM" id="MobiDB-lite"/>
    </source>
</evidence>
<organism evidence="4 5">
    <name type="scientific">Candidatus Micrarchaeum acidiphilum ARMAN-2</name>
    <dbReference type="NCBI Taxonomy" id="425595"/>
    <lineage>
        <taxon>Archaea</taxon>
        <taxon>Candidatus Micrarchaeota</taxon>
        <taxon>Candidatus Micrarchaeia</taxon>
        <taxon>Candidatus Micrarchaeales</taxon>
        <taxon>Candidatus Micrarchaeaceae</taxon>
        <taxon>Candidatus Micrarchaeum</taxon>
    </lineage>
</organism>
<reference evidence="4 5" key="1">
    <citation type="journal article" date="2009" name="Genome Biol.">
        <title>Community-wide analysis of microbial genome sequence signatures.</title>
        <authorList>
            <person name="Dick G.J."/>
            <person name="Andersson A.F."/>
            <person name="Baker B.J."/>
            <person name="Simmons S.L."/>
            <person name="Thomas B.C."/>
            <person name="Yelton A.P."/>
            <person name="Banfield J.F."/>
        </authorList>
    </citation>
    <scope>NUCLEOTIDE SEQUENCE [LARGE SCALE GENOMIC DNA]</scope>
    <source>
        <strain evidence="4">ARMAN-2</strain>
    </source>
</reference>
<reference evidence="4 5" key="2">
    <citation type="journal article" date="2010" name="Proc. Natl. Acad. Sci. U.S.A.">
        <title>Enigmatic, ultrasmall, uncultivated Archaea.</title>
        <authorList>
            <person name="Baker B.J."/>
            <person name="Comolli L.R."/>
            <person name="Dick G.J."/>
            <person name="Hauser L.J."/>
            <person name="Hyatt D."/>
            <person name="Dill B.D."/>
            <person name="Land M.L."/>
            <person name="Verberkmoes N.C."/>
            <person name="Hettich R.L."/>
            <person name="Banfield J.F."/>
        </authorList>
    </citation>
    <scope>NUCLEOTIDE SEQUENCE [LARGE SCALE GENOMIC DNA]</scope>
    <source>
        <strain evidence="4">ARMAN-2</strain>
    </source>
</reference>
<feature type="region of interest" description="Disordered" evidence="2">
    <location>
        <begin position="94"/>
        <end position="123"/>
    </location>
</feature>
<dbReference type="AlphaFoldDB" id="C7DHU8"/>
<keyword evidence="5" id="KW-1185">Reference proteome</keyword>
<dbReference type="InterPro" id="IPR012340">
    <property type="entry name" value="NA-bd_OB-fold"/>
</dbReference>
<dbReference type="Pfam" id="PF14382">
    <property type="entry name" value="ECR1_N"/>
    <property type="match status" value="1"/>
</dbReference>
<dbReference type="Proteomes" id="UP000332487">
    <property type="component" value="Unassembled WGS sequence"/>
</dbReference>
<dbReference type="Gene3D" id="2.40.50.140">
    <property type="entry name" value="Nucleic acid-binding proteins"/>
    <property type="match status" value="1"/>
</dbReference>
<accession>C7DHU8</accession>
<dbReference type="EMBL" id="GG697240">
    <property type="protein sequence ID" value="EET90200.1"/>
    <property type="molecule type" value="Genomic_DNA"/>
</dbReference>
<evidence type="ECO:0000313" key="5">
    <source>
        <dbReference type="Proteomes" id="UP000332487"/>
    </source>
</evidence>